<comment type="caution">
    <text evidence="3">The sequence shown here is derived from an EMBL/GenBank/DDBJ whole genome shotgun (WGS) entry which is preliminary data.</text>
</comment>
<dbReference type="Pfam" id="PF10607">
    <property type="entry name" value="CTLH"/>
    <property type="match status" value="1"/>
</dbReference>
<gene>
    <name evidence="3" type="ORF">KIPB_002754</name>
</gene>
<dbReference type="OrthoDB" id="2415936at2759"/>
<accession>A0A9K3CR52</accession>
<dbReference type="InterPro" id="IPR024964">
    <property type="entry name" value="CTLH/CRA"/>
</dbReference>
<feature type="compositionally biased region" description="Basic and acidic residues" evidence="1">
    <location>
        <begin position="217"/>
        <end position="227"/>
    </location>
</feature>
<dbReference type="InterPro" id="IPR006595">
    <property type="entry name" value="CTLH_C"/>
</dbReference>
<dbReference type="AlphaFoldDB" id="A0A9K3CR52"/>
<dbReference type="Proteomes" id="UP000265618">
    <property type="component" value="Unassembled WGS sequence"/>
</dbReference>
<reference evidence="3 4" key="1">
    <citation type="journal article" date="2018" name="PLoS ONE">
        <title>The draft genome of Kipferlia bialata reveals reductive genome evolution in fornicate parasites.</title>
        <authorList>
            <person name="Tanifuji G."/>
            <person name="Takabayashi S."/>
            <person name="Kume K."/>
            <person name="Takagi M."/>
            <person name="Nakayama T."/>
            <person name="Kamikawa R."/>
            <person name="Inagaki Y."/>
            <person name="Hashimoto T."/>
        </authorList>
    </citation>
    <scope>NUCLEOTIDE SEQUENCE [LARGE SCALE GENOMIC DNA]</scope>
    <source>
        <strain evidence="3">NY0173</strain>
    </source>
</reference>
<dbReference type="PANTHER" id="PTHR12864">
    <property type="entry name" value="RAN BINDING PROTEIN 9-RELATED"/>
    <property type="match status" value="1"/>
</dbReference>
<feature type="region of interest" description="Disordered" evidence="1">
    <location>
        <begin position="208"/>
        <end position="227"/>
    </location>
</feature>
<protein>
    <recommendedName>
        <fullName evidence="2">CTLH domain-containing protein</fullName>
    </recommendedName>
</protein>
<evidence type="ECO:0000256" key="1">
    <source>
        <dbReference type="SAM" id="MobiDB-lite"/>
    </source>
</evidence>
<feature type="domain" description="CTLH" evidence="2">
    <location>
        <begin position="45"/>
        <end position="102"/>
    </location>
</feature>
<name>A0A9K3CR52_9EUKA</name>
<keyword evidence="4" id="KW-1185">Reference proteome</keyword>
<dbReference type="InterPro" id="IPR006594">
    <property type="entry name" value="LisH"/>
</dbReference>
<proteinExistence type="predicted"/>
<dbReference type="PROSITE" id="PS50897">
    <property type="entry name" value="CTLH"/>
    <property type="match status" value="1"/>
</dbReference>
<evidence type="ECO:0000313" key="3">
    <source>
        <dbReference type="EMBL" id="GIQ81744.1"/>
    </source>
</evidence>
<dbReference type="EMBL" id="BDIP01000483">
    <property type="protein sequence ID" value="GIQ81744.1"/>
    <property type="molecule type" value="Genomic_DNA"/>
</dbReference>
<dbReference type="PROSITE" id="PS50896">
    <property type="entry name" value="LISH"/>
    <property type="match status" value="1"/>
</dbReference>
<organism evidence="3 4">
    <name type="scientific">Kipferlia bialata</name>
    <dbReference type="NCBI Taxonomy" id="797122"/>
    <lineage>
        <taxon>Eukaryota</taxon>
        <taxon>Metamonada</taxon>
        <taxon>Carpediemonas-like organisms</taxon>
        <taxon>Kipferlia</taxon>
    </lineage>
</organism>
<dbReference type="SMART" id="SM00667">
    <property type="entry name" value="LisH"/>
    <property type="match status" value="1"/>
</dbReference>
<dbReference type="Pfam" id="PF08513">
    <property type="entry name" value="LisH"/>
    <property type="match status" value="1"/>
</dbReference>
<evidence type="ECO:0000259" key="2">
    <source>
        <dbReference type="PROSITE" id="PS50897"/>
    </source>
</evidence>
<dbReference type="InterPro" id="IPR050618">
    <property type="entry name" value="Ubq-SigPath_Reg"/>
</dbReference>
<evidence type="ECO:0000313" key="4">
    <source>
        <dbReference type="Proteomes" id="UP000265618"/>
    </source>
</evidence>
<sequence length="227" mass="24819">MLGFVRNCCELDNLVLNYFVSEGLKDAALAFAEDSGLEVPHCNYYLAERACIRDAILSDQCPSAITLINDIMPDFFESHPSALMSLLQRQTASLIGRGQEDEALELVRVHATALVDTNPSLLPSLESLMLVFVAPEAKAARQFSDPAFREGVASSVNAMLLQAMGAPSESQLSTLMRICFCLQDELSASAKLKFPRVTEEALLAGHLFEGEEDDQREAEADKTMAVE</sequence>